<dbReference type="HOGENOM" id="CLU_030508_0_0_1"/>
<dbReference type="CDD" id="cd09083">
    <property type="entry name" value="EEP-1"/>
    <property type="match status" value="1"/>
</dbReference>
<proteinExistence type="predicted"/>
<gene>
    <name evidence="2" type="ORF">OIDMADRAFT_151087</name>
</gene>
<dbReference type="OrthoDB" id="276515at2759"/>
<reference evidence="3" key="2">
    <citation type="submission" date="2015-01" db="EMBL/GenBank/DDBJ databases">
        <title>Evolutionary Origins and Diversification of the Mycorrhizal Mutualists.</title>
        <authorList>
            <consortium name="DOE Joint Genome Institute"/>
            <consortium name="Mycorrhizal Genomics Consortium"/>
            <person name="Kohler A."/>
            <person name="Kuo A."/>
            <person name="Nagy L.G."/>
            <person name="Floudas D."/>
            <person name="Copeland A."/>
            <person name="Barry K.W."/>
            <person name="Cichocki N."/>
            <person name="Veneault-Fourrey C."/>
            <person name="LaButti K."/>
            <person name="Lindquist E.A."/>
            <person name="Lipzen A."/>
            <person name="Lundell T."/>
            <person name="Morin E."/>
            <person name="Murat C."/>
            <person name="Riley R."/>
            <person name="Ohm R."/>
            <person name="Sun H."/>
            <person name="Tunlid A."/>
            <person name="Henrissat B."/>
            <person name="Grigoriev I.V."/>
            <person name="Hibbett D.S."/>
            <person name="Martin F."/>
        </authorList>
    </citation>
    <scope>NUCLEOTIDE SEQUENCE [LARGE SCALE GENOMIC DNA]</scope>
    <source>
        <strain evidence="3">Zn</strain>
    </source>
</reference>
<keyword evidence="3" id="KW-1185">Reference proteome</keyword>
<name>A0A0C3HZ35_OIDMZ</name>
<sequence length="324" mass="36823">MTRKKPIKKANASENCDVTLRKAHCPHGIQFRVLTHNIRYATETPFKGEERWPIRYPLLCAELLFHSNHPATFLCLQEVLHSQLSSIMHSLNEAREQWAYIGVGRDDGKEAGEYSPILYRPQVWKLKRWNSCWLSPTPRTPSKGWDAASTRIATIGQFEHSETGQTVIVTTTHFDDQGTESRKRSAKLLLEVLQIETSLSGASATILAGDFNSPPDDDAYKVLTAPESMMMDVADVIPAEKRYGNEMTFTGFSDESTPSRIDFIFARKRDSIKYETYAVLANRFDDGVFISDHRACIADFRLLPDDRCPDECRVATVIKDQRKM</sequence>
<dbReference type="AlphaFoldDB" id="A0A0C3HZ35"/>
<evidence type="ECO:0000313" key="3">
    <source>
        <dbReference type="Proteomes" id="UP000054321"/>
    </source>
</evidence>
<dbReference type="InterPro" id="IPR050410">
    <property type="entry name" value="CCR4/nocturin_mRNA_transcr"/>
</dbReference>
<dbReference type="EMBL" id="KN832870">
    <property type="protein sequence ID" value="KIN07497.1"/>
    <property type="molecule type" value="Genomic_DNA"/>
</dbReference>
<dbReference type="Gene3D" id="3.60.10.10">
    <property type="entry name" value="Endonuclease/exonuclease/phosphatase"/>
    <property type="match status" value="1"/>
</dbReference>
<protein>
    <recommendedName>
        <fullName evidence="1">Endonuclease/exonuclease/phosphatase domain-containing protein</fullName>
    </recommendedName>
</protein>
<accession>A0A0C3HZ35</accession>
<dbReference type="PANTHER" id="PTHR12121">
    <property type="entry name" value="CARBON CATABOLITE REPRESSOR PROTEIN 4"/>
    <property type="match status" value="1"/>
</dbReference>
<dbReference type="Proteomes" id="UP000054321">
    <property type="component" value="Unassembled WGS sequence"/>
</dbReference>
<dbReference type="InterPro" id="IPR005135">
    <property type="entry name" value="Endo/exonuclease/phosphatase"/>
</dbReference>
<organism evidence="2 3">
    <name type="scientific">Oidiodendron maius (strain Zn)</name>
    <dbReference type="NCBI Taxonomy" id="913774"/>
    <lineage>
        <taxon>Eukaryota</taxon>
        <taxon>Fungi</taxon>
        <taxon>Dikarya</taxon>
        <taxon>Ascomycota</taxon>
        <taxon>Pezizomycotina</taxon>
        <taxon>Leotiomycetes</taxon>
        <taxon>Leotiomycetes incertae sedis</taxon>
        <taxon>Myxotrichaceae</taxon>
        <taxon>Oidiodendron</taxon>
    </lineage>
</organism>
<dbReference type="SUPFAM" id="SSF56219">
    <property type="entry name" value="DNase I-like"/>
    <property type="match status" value="1"/>
</dbReference>
<feature type="domain" description="Endonuclease/exonuclease/phosphatase" evidence="1">
    <location>
        <begin position="69"/>
        <end position="293"/>
    </location>
</feature>
<evidence type="ECO:0000313" key="2">
    <source>
        <dbReference type="EMBL" id="KIN07497.1"/>
    </source>
</evidence>
<evidence type="ECO:0000259" key="1">
    <source>
        <dbReference type="Pfam" id="PF03372"/>
    </source>
</evidence>
<dbReference type="GO" id="GO:0000175">
    <property type="term" value="F:3'-5'-RNA exonuclease activity"/>
    <property type="evidence" value="ECO:0007669"/>
    <property type="project" value="TreeGrafter"/>
</dbReference>
<reference evidence="2 3" key="1">
    <citation type="submission" date="2014-04" db="EMBL/GenBank/DDBJ databases">
        <authorList>
            <consortium name="DOE Joint Genome Institute"/>
            <person name="Kuo A."/>
            <person name="Martino E."/>
            <person name="Perotto S."/>
            <person name="Kohler A."/>
            <person name="Nagy L.G."/>
            <person name="Floudas D."/>
            <person name="Copeland A."/>
            <person name="Barry K.W."/>
            <person name="Cichocki N."/>
            <person name="Veneault-Fourrey C."/>
            <person name="LaButti K."/>
            <person name="Lindquist E.A."/>
            <person name="Lipzen A."/>
            <person name="Lundell T."/>
            <person name="Morin E."/>
            <person name="Murat C."/>
            <person name="Sun H."/>
            <person name="Tunlid A."/>
            <person name="Henrissat B."/>
            <person name="Grigoriev I.V."/>
            <person name="Hibbett D.S."/>
            <person name="Martin F."/>
            <person name="Nordberg H.P."/>
            <person name="Cantor M.N."/>
            <person name="Hua S.X."/>
        </authorList>
    </citation>
    <scope>NUCLEOTIDE SEQUENCE [LARGE SCALE GENOMIC DNA]</scope>
    <source>
        <strain evidence="2 3">Zn</strain>
    </source>
</reference>
<dbReference type="Pfam" id="PF03372">
    <property type="entry name" value="Exo_endo_phos"/>
    <property type="match status" value="1"/>
</dbReference>
<dbReference type="InParanoid" id="A0A0C3HZ35"/>
<dbReference type="PANTHER" id="PTHR12121:SF36">
    <property type="entry name" value="ENDONUCLEASE_EXONUCLEASE_PHOSPHATASE DOMAIN-CONTAINING PROTEIN"/>
    <property type="match status" value="1"/>
</dbReference>
<dbReference type="InterPro" id="IPR036691">
    <property type="entry name" value="Endo/exonu/phosph_ase_sf"/>
</dbReference>